<dbReference type="PROSITE" id="PS01023">
    <property type="entry name" value="PTR2_2"/>
    <property type="match status" value="1"/>
</dbReference>
<name>A0A940DNN3_9BACT</name>
<gene>
    <name evidence="10" type="ORF">IAC07_06315</name>
</gene>
<proteinExistence type="inferred from homology"/>
<dbReference type="SUPFAM" id="SSF103473">
    <property type="entry name" value="MFS general substrate transporter"/>
    <property type="match status" value="2"/>
</dbReference>
<feature type="transmembrane region" description="Helical" evidence="9">
    <location>
        <begin position="361"/>
        <end position="378"/>
    </location>
</feature>
<accession>A0A940DNN3</accession>
<organism evidence="10 11">
    <name type="scientific">Candidatus Cryptobacteroides gallistercoris</name>
    <dbReference type="NCBI Taxonomy" id="2840765"/>
    <lineage>
        <taxon>Bacteria</taxon>
        <taxon>Pseudomonadati</taxon>
        <taxon>Bacteroidota</taxon>
        <taxon>Bacteroidia</taxon>
        <taxon>Bacteroidales</taxon>
        <taxon>Candidatus Cryptobacteroides</taxon>
    </lineage>
</organism>
<protein>
    <submittedName>
        <fullName evidence="10">Peptide MFS transporter</fullName>
    </submittedName>
</protein>
<feature type="transmembrane region" description="Helical" evidence="9">
    <location>
        <begin position="427"/>
        <end position="449"/>
    </location>
</feature>
<feature type="transmembrane region" description="Helical" evidence="9">
    <location>
        <begin position="289"/>
        <end position="307"/>
    </location>
</feature>
<evidence type="ECO:0000256" key="3">
    <source>
        <dbReference type="ARBA" id="ARBA00022475"/>
    </source>
</evidence>
<dbReference type="InterPro" id="IPR018456">
    <property type="entry name" value="PTR2_symporter_CS"/>
</dbReference>
<feature type="transmembrane region" description="Helical" evidence="9">
    <location>
        <begin position="46"/>
        <end position="66"/>
    </location>
</feature>
<dbReference type="InterPro" id="IPR036259">
    <property type="entry name" value="MFS_trans_sf"/>
</dbReference>
<keyword evidence="3" id="KW-1003">Cell membrane</keyword>
<evidence type="ECO:0000256" key="4">
    <source>
        <dbReference type="ARBA" id="ARBA00022692"/>
    </source>
</evidence>
<evidence type="ECO:0000313" key="11">
    <source>
        <dbReference type="Proteomes" id="UP000771749"/>
    </source>
</evidence>
<keyword evidence="7 9" id="KW-0472">Membrane</keyword>
<sequence length="559" mass="60329">MFKGQPKGLFALALANTGERFGYYTMLAIFLLFIQAKFGFSAAVATQIYSIFLAAVYFMPLFGGFLADRIGFGKCVTLGFGVMFLGYLCLSIPTGPDVLGKVLMFGALALIAIGTGLFKGNLQVMVGNLYDDPKYSSKRDAAFSLFYMAINIGAMFAPTAAKAVTNYFLGKSGLSYNANVPALAHQYLDHIQSGAAMTAENIDKLTGIQNTMTGASGMDLPTFCSSYIEKLSTAYNYGFAVACISLIVSVIIYVCCRSWFRNADVNAKQAKTALKEEAELTPQQTKSRITALLLVFAVVIFFWMSFHQNGATMTLFARDYTESTVDGLTRIGFNIWSLALIAISIYTLFGTVQSETGRGKLISGLATIALWGGAYLAYSGMDQIVRIQPSDFQQFNPFFVVALTPVSLAIFGALAKRGKEPSAPRKIGLGMIVAAAGFLILTFGSLGLASPKELGGNVSPDLVSPTWLISTYLVLTFAELLLSPMGISFVSKVAPPKYKGAMMGCWFAATAVGNYLVSVPGLLWDKLPLWGVWTILISLCLLSALFIFSIMKKLENATK</sequence>
<dbReference type="Gene3D" id="1.20.1250.20">
    <property type="entry name" value="MFS general substrate transporter like domains"/>
    <property type="match status" value="3"/>
</dbReference>
<evidence type="ECO:0000256" key="2">
    <source>
        <dbReference type="ARBA" id="ARBA00022448"/>
    </source>
</evidence>
<feature type="transmembrane region" description="Helical" evidence="9">
    <location>
        <begin position="141"/>
        <end position="161"/>
    </location>
</feature>
<evidence type="ECO:0000256" key="5">
    <source>
        <dbReference type="ARBA" id="ARBA00022856"/>
    </source>
</evidence>
<keyword evidence="5" id="KW-0653">Protein transport</keyword>
<feature type="transmembrane region" description="Helical" evidence="9">
    <location>
        <begin position="530"/>
        <end position="551"/>
    </location>
</feature>
<dbReference type="CDD" id="cd17346">
    <property type="entry name" value="MFS_DtpA_like"/>
    <property type="match status" value="1"/>
</dbReference>
<keyword evidence="6 9" id="KW-1133">Transmembrane helix</keyword>
<dbReference type="GO" id="GO:1904680">
    <property type="term" value="F:peptide transmembrane transporter activity"/>
    <property type="evidence" value="ECO:0007669"/>
    <property type="project" value="InterPro"/>
</dbReference>
<dbReference type="InterPro" id="IPR005279">
    <property type="entry name" value="Dipep/tripep_permease"/>
</dbReference>
<feature type="transmembrane region" description="Helical" evidence="9">
    <location>
        <begin position="469"/>
        <end position="491"/>
    </location>
</feature>
<dbReference type="PANTHER" id="PTHR23517:SF15">
    <property type="entry name" value="PROTON-DEPENDENT OLIGOPEPTIDE FAMILY TRANSPORT PROTEIN"/>
    <property type="match status" value="1"/>
</dbReference>
<dbReference type="Pfam" id="PF00854">
    <property type="entry name" value="PTR2"/>
    <property type="match status" value="2"/>
</dbReference>
<dbReference type="EMBL" id="JADIMJ010000094">
    <property type="protein sequence ID" value="MBO8454317.1"/>
    <property type="molecule type" value="Genomic_DNA"/>
</dbReference>
<dbReference type="PANTHER" id="PTHR23517">
    <property type="entry name" value="RESISTANCE PROTEIN MDTM, PUTATIVE-RELATED-RELATED"/>
    <property type="match status" value="1"/>
</dbReference>
<evidence type="ECO:0000256" key="8">
    <source>
        <dbReference type="RuleBase" id="RU003755"/>
    </source>
</evidence>
<evidence type="ECO:0000256" key="1">
    <source>
        <dbReference type="ARBA" id="ARBA00004651"/>
    </source>
</evidence>
<evidence type="ECO:0000313" key="10">
    <source>
        <dbReference type="EMBL" id="MBO8454317.1"/>
    </source>
</evidence>
<feature type="transmembrane region" description="Helical" evidence="9">
    <location>
        <begin position="102"/>
        <end position="120"/>
    </location>
</feature>
<keyword evidence="4 8" id="KW-0812">Transmembrane</keyword>
<dbReference type="InterPro" id="IPR050171">
    <property type="entry name" value="MFS_Transporters"/>
</dbReference>
<feature type="transmembrane region" description="Helical" evidence="9">
    <location>
        <begin position="78"/>
        <end position="96"/>
    </location>
</feature>
<comment type="subcellular location">
    <subcellularLocation>
        <location evidence="1">Cell membrane</location>
        <topology evidence="1">Multi-pass membrane protein</topology>
    </subcellularLocation>
    <subcellularLocation>
        <location evidence="8">Membrane</location>
        <topology evidence="8">Multi-pass membrane protein</topology>
    </subcellularLocation>
</comment>
<evidence type="ECO:0000256" key="6">
    <source>
        <dbReference type="ARBA" id="ARBA00022989"/>
    </source>
</evidence>
<dbReference type="InterPro" id="IPR000109">
    <property type="entry name" value="POT_fam"/>
</dbReference>
<feature type="transmembrane region" description="Helical" evidence="9">
    <location>
        <begin position="503"/>
        <end position="524"/>
    </location>
</feature>
<reference evidence="10" key="1">
    <citation type="submission" date="2020-10" db="EMBL/GenBank/DDBJ databases">
        <authorList>
            <person name="Gilroy R."/>
        </authorList>
    </citation>
    <scope>NUCLEOTIDE SEQUENCE</scope>
    <source>
        <strain evidence="10">F1-3629</strain>
    </source>
</reference>
<dbReference type="GO" id="GO:0005886">
    <property type="term" value="C:plasma membrane"/>
    <property type="evidence" value="ECO:0007669"/>
    <property type="project" value="UniProtKB-SubCell"/>
</dbReference>
<keyword evidence="5" id="KW-0571">Peptide transport</keyword>
<feature type="transmembrane region" description="Helical" evidence="9">
    <location>
        <begin position="327"/>
        <end position="349"/>
    </location>
</feature>
<dbReference type="GO" id="GO:0006857">
    <property type="term" value="P:oligopeptide transport"/>
    <property type="evidence" value="ECO:0007669"/>
    <property type="project" value="InterPro"/>
</dbReference>
<dbReference type="AlphaFoldDB" id="A0A940DNN3"/>
<evidence type="ECO:0000256" key="9">
    <source>
        <dbReference type="SAM" id="Phobius"/>
    </source>
</evidence>
<keyword evidence="2 8" id="KW-0813">Transport</keyword>
<feature type="transmembrane region" description="Helical" evidence="9">
    <location>
        <begin position="398"/>
        <end position="415"/>
    </location>
</feature>
<comment type="caution">
    <text evidence="10">The sequence shown here is derived from an EMBL/GenBank/DDBJ whole genome shotgun (WGS) entry which is preliminary data.</text>
</comment>
<dbReference type="Proteomes" id="UP000771749">
    <property type="component" value="Unassembled WGS sequence"/>
</dbReference>
<evidence type="ECO:0000256" key="7">
    <source>
        <dbReference type="ARBA" id="ARBA00023136"/>
    </source>
</evidence>
<comment type="similarity">
    <text evidence="8">Belongs to the major facilitator superfamily. Proton-dependent oligopeptide transporter (POT/PTR) (TC 2.A.17) family.</text>
</comment>
<reference evidence="10" key="2">
    <citation type="journal article" date="2021" name="PeerJ">
        <title>Extensive microbial diversity within the chicken gut microbiome revealed by metagenomics and culture.</title>
        <authorList>
            <person name="Gilroy R."/>
            <person name="Ravi A."/>
            <person name="Getino M."/>
            <person name="Pursley I."/>
            <person name="Horton D.L."/>
            <person name="Alikhan N.F."/>
            <person name="Baker D."/>
            <person name="Gharbi K."/>
            <person name="Hall N."/>
            <person name="Watson M."/>
            <person name="Adriaenssens E.M."/>
            <person name="Foster-Nyarko E."/>
            <person name="Jarju S."/>
            <person name="Secka A."/>
            <person name="Antonio M."/>
            <person name="Oren A."/>
            <person name="Chaudhuri R.R."/>
            <person name="La Ragione R."/>
            <person name="Hildebrand F."/>
            <person name="Pallen M.J."/>
        </authorList>
    </citation>
    <scope>NUCLEOTIDE SEQUENCE</scope>
    <source>
        <strain evidence="10">F1-3629</strain>
    </source>
</reference>
<feature type="transmembrane region" description="Helical" evidence="9">
    <location>
        <begin position="21"/>
        <end position="40"/>
    </location>
</feature>
<feature type="transmembrane region" description="Helical" evidence="9">
    <location>
        <begin position="235"/>
        <end position="256"/>
    </location>
</feature>